<dbReference type="AlphaFoldDB" id="A0A3S9A240"/>
<keyword evidence="2" id="KW-1185">Reference proteome</keyword>
<accession>A0A3S9A240</accession>
<gene>
    <name evidence="1" type="ORF">EJC50_09350</name>
</gene>
<dbReference type="OrthoDB" id="8211253at2"/>
<evidence type="ECO:0000313" key="1">
    <source>
        <dbReference type="EMBL" id="AZN39830.1"/>
    </source>
</evidence>
<dbReference type="Proteomes" id="UP000272528">
    <property type="component" value="Chromosome"/>
</dbReference>
<proteinExistence type="predicted"/>
<name>A0A3S9A240_9BACL</name>
<reference evidence="2" key="1">
    <citation type="submission" date="2018-12" db="EMBL/GenBank/DDBJ databases">
        <title>Genome sequence of Peanibacillus sp.</title>
        <authorList>
            <person name="Subramani G."/>
            <person name="Srinivasan S."/>
            <person name="Kim M.K."/>
        </authorList>
    </citation>
    <scope>NUCLEOTIDE SEQUENCE [LARGE SCALE GENOMIC DNA]</scope>
    <source>
        <strain evidence="2">18JY67-1</strain>
    </source>
</reference>
<sequence length="355" mass="40198">MIKMKLTPSLLPCLRRMLFRRRCDNVQNTQLIMIEGIPGSGKSTTAQLIANELRRMGVNHKWWYEEEKGHPVYFYEDYTEIQAIIDDLTNGNYPKVIDNALKKWRQFADSVLSSGDVVIVDSCLFGYLTWTLFPFEVPAQEIEAYVRAVEQIIKPLNPHVIYYYQADIGAALAKICTRRAGETEQNFIRAAAESPYGKSRGLSGFEGLVAYWKGYREITDRAYQRLACTKISIDNTEGNWPQYARLISDFLGFDHSDQAPLGEQDDVKHFVGTYQSKTEGIPDCSIRIESGQLIADGLPQVWKKSTLIPNSSGVYDVQSLPFQVSFVVVDEGIRMHLTGPALLDGPVDYRFVKLG</sequence>
<dbReference type="EMBL" id="CP034437">
    <property type="protein sequence ID" value="AZN39830.1"/>
    <property type="molecule type" value="Genomic_DNA"/>
</dbReference>
<dbReference type="InterPro" id="IPR027417">
    <property type="entry name" value="P-loop_NTPase"/>
</dbReference>
<evidence type="ECO:0000313" key="2">
    <source>
        <dbReference type="Proteomes" id="UP000272528"/>
    </source>
</evidence>
<dbReference type="Gene3D" id="3.40.50.300">
    <property type="entry name" value="P-loop containing nucleotide triphosphate hydrolases"/>
    <property type="match status" value="1"/>
</dbReference>
<protein>
    <submittedName>
        <fullName evidence="1">DUF2075 domain-containing protein</fullName>
    </submittedName>
</protein>
<dbReference type="KEGG" id="palb:EJC50_09350"/>
<organism evidence="1 2">
    <name type="scientific">Paenibacillus albus</name>
    <dbReference type="NCBI Taxonomy" id="2495582"/>
    <lineage>
        <taxon>Bacteria</taxon>
        <taxon>Bacillati</taxon>
        <taxon>Bacillota</taxon>
        <taxon>Bacilli</taxon>
        <taxon>Bacillales</taxon>
        <taxon>Paenibacillaceae</taxon>
        <taxon>Paenibacillus</taxon>
    </lineage>
</organism>
<dbReference type="Pfam" id="PF13238">
    <property type="entry name" value="AAA_18"/>
    <property type="match status" value="1"/>
</dbReference>
<dbReference type="SUPFAM" id="SSF52540">
    <property type="entry name" value="P-loop containing nucleoside triphosphate hydrolases"/>
    <property type="match status" value="1"/>
</dbReference>